<keyword evidence="1" id="KW-0732">Signal</keyword>
<accession>A0A7W2JMH6</accession>
<feature type="chain" id="PRO_5031495955" evidence="1">
    <location>
        <begin position="22"/>
        <end position="94"/>
    </location>
</feature>
<feature type="signal peptide" evidence="1">
    <location>
        <begin position="1"/>
        <end position="21"/>
    </location>
</feature>
<protein>
    <submittedName>
        <fullName evidence="2">Uncharacterized protein</fullName>
    </submittedName>
</protein>
<dbReference type="Proteomes" id="UP000556620">
    <property type="component" value="Unassembled WGS sequence"/>
</dbReference>
<sequence>MQHALAFITLLACSIMQTAFAAEQGPEPLAVSFMTQFYDVPAEAVKVKVTPHGKFEALVEAEAAGHFCEFEAVQLPAGTSAKHGWAAASMRCGE</sequence>
<evidence type="ECO:0000256" key="1">
    <source>
        <dbReference type="SAM" id="SignalP"/>
    </source>
</evidence>
<comment type="caution">
    <text evidence="2">The sequence shown here is derived from an EMBL/GenBank/DDBJ whole genome shotgun (WGS) entry which is preliminary data.</text>
</comment>
<reference evidence="2 3" key="1">
    <citation type="submission" date="2020-07" db="EMBL/GenBank/DDBJ databases">
        <title>Diversity of carbapenemase encoding genes among Pseudomonas putida group clinical isolates in a tertiary Brazilian hospital.</title>
        <authorList>
            <person name="Alberto-Lei F."/>
            <person name="Nodari C.S."/>
            <person name="Streling A.P."/>
            <person name="Paulino J.T."/>
            <person name="Bessa-Neto F.O."/>
            <person name="Cayo R."/>
            <person name="Gales A.C."/>
        </authorList>
    </citation>
    <scope>NUCLEOTIDE SEQUENCE [LARGE SCALE GENOMIC DNA]</scope>
    <source>
        <strain evidence="2 3">14535</strain>
    </source>
</reference>
<dbReference type="AlphaFoldDB" id="A0A7W2JMH6"/>
<proteinExistence type="predicted"/>
<gene>
    <name evidence="2" type="ORF">H4C44_20950</name>
</gene>
<evidence type="ECO:0000313" key="2">
    <source>
        <dbReference type="EMBL" id="MBA6061633.1"/>
    </source>
</evidence>
<organism evidence="2 3">
    <name type="scientific">Pseudomonas juntendi</name>
    <dbReference type="NCBI Taxonomy" id="2666183"/>
    <lineage>
        <taxon>Bacteria</taxon>
        <taxon>Pseudomonadati</taxon>
        <taxon>Pseudomonadota</taxon>
        <taxon>Gammaproteobacteria</taxon>
        <taxon>Pseudomonadales</taxon>
        <taxon>Pseudomonadaceae</taxon>
        <taxon>Pseudomonas</taxon>
    </lineage>
</organism>
<evidence type="ECO:0000313" key="3">
    <source>
        <dbReference type="Proteomes" id="UP000556620"/>
    </source>
</evidence>
<dbReference type="RefSeq" id="WP_020308977.1">
    <property type="nucleotide sequence ID" value="NZ_JACGCU010000045.1"/>
</dbReference>
<name>A0A7W2JMH6_9PSED</name>
<dbReference type="EMBL" id="JACGCU010000045">
    <property type="protein sequence ID" value="MBA6061633.1"/>
    <property type="molecule type" value="Genomic_DNA"/>
</dbReference>